<evidence type="ECO:0000313" key="2">
    <source>
        <dbReference type="Proteomes" id="UP000837857"/>
    </source>
</evidence>
<sequence>MLDALVLTIGEQLSLLGYEGFRLRVREVVVHTLAGAQCAGSWAPRHLAGGAAVAGGGCGAAPLCVGAPGARGGRCARVRCAGAPLLLGGVVLGVAGAACGAEPCAPAAGASAAAAADWLRSVLAGIHSLHGDE</sequence>
<reference evidence="1" key="1">
    <citation type="submission" date="2022-03" db="EMBL/GenBank/DDBJ databases">
        <authorList>
            <person name="Martin H S."/>
        </authorList>
    </citation>
    <scope>NUCLEOTIDE SEQUENCE</scope>
</reference>
<name>A0ABN8IYJ2_9NEOP</name>
<evidence type="ECO:0000313" key="1">
    <source>
        <dbReference type="EMBL" id="CAH2068090.1"/>
    </source>
</evidence>
<proteinExistence type="predicted"/>
<dbReference type="Proteomes" id="UP000837857">
    <property type="component" value="Chromosome 5"/>
</dbReference>
<protein>
    <submittedName>
        <fullName evidence="1">Uncharacterized protein</fullName>
    </submittedName>
</protein>
<organism evidence="1 2">
    <name type="scientific">Iphiclides podalirius</name>
    <name type="common">scarce swallowtail</name>
    <dbReference type="NCBI Taxonomy" id="110791"/>
    <lineage>
        <taxon>Eukaryota</taxon>
        <taxon>Metazoa</taxon>
        <taxon>Ecdysozoa</taxon>
        <taxon>Arthropoda</taxon>
        <taxon>Hexapoda</taxon>
        <taxon>Insecta</taxon>
        <taxon>Pterygota</taxon>
        <taxon>Neoptera</taxon>
        <taxon>Endopterygota</taxon>
        <taxon>Lepidoptera</taxon>
        <taxon>Glossata</taxon>
        <taxon>Ditrysia</taxon>
        <taxon>Papilionoidea</taxon>
        <taxon>Papilionidae</taxon>
        <taxon>Papilioninae</taxon>
        <taxon>Iphiclides</taxon>
    </lineage>
</organism>
<keyword evidence="2" id="KW-1185">Reference proteome</keyword>
<dbReference type="EMBL" id="OW152817">
    <property type="protein sequence ID" value="CAH2068090.1"/>
    <property type="molecule type" value="Genomic_DNA"/>
</dbReference>
<gene>
    <name evidence="1" type="ORF">IPOD504_LOCUS14025</name>
</gene>
<accession>A0ABN8IYJ2</accession>
<feature type="non-terminal residue" evidence="1">
    <location>
        <position position="1"/>
    </location>
</feature>